<feature type="transmembrane region" description="Helical" evidence="2">
    <location>
        <begin position="30"/>
        <end position="52"/>
    </location>
</feature>
<dbReference type="Proteomes" id="UP000789326">
    <property type="component" value="Unassembled WGS sequence"/>
</dbReference>
<evidence type="ECO:0000259" key="3">
    <source>
        <dbReference type="Pfam" id="PF06725"/>
    </source>
</evidence>
<keyword evidence="2" id="KW-0472">Membrane</keyword>
<keyword evidence="2" id="KW-0812">Transmembrane</keyword>
<evidence type="ECO:0000313" key="5">
    <source>
        <dbReference type="Proteomes" id="UP000789326"/>
    </source>
</evidence>
<organism evidence="4 5">
    <name type="scientific">Peribacillus simplex</name>
    <dbReference type="NCBI Taxonomy" id="1478"/>
    <lineage>
        <taxon>Bacteria</taxon>
        <taxon>Bacillati</taxon>
        <taxon>Bacillota</taxon>
        <taxon>Bacilli</taxon>
        <taxon>Bacillales</taxon>
        <taxon>Bacillaceae</taxon>
        <taxon>Peribacillus</taxon>
    </lineage>
</organism>
<accession>A0A9W4KSA2</accession>
<reference evidence="4" key="1">
    <citation type="submission" date="2021-11" db="EMBL/GenBank/DDBJ databases">
        <authorList>
            <person name="Bulgarelli D."/>
        </authorList>
    </citation>
    <scope>NUCLEOTIDE SEQUENCE</scope>
    <source>
        <strain evidence="4">Bi133</strain>
    </source>
</reference>
<evidence type="ECO:0000256" key="2">
    <source>
        <dbReference type="SAM" id="Phobius"/>
    </source>
</evidence>
<name>A0A9W4KSA2_9BACI</name>
<protein>
    <submittedName>
        <fullName evidence="4">Cell wall-binding protein YocH</fullName>
    </submittedName>
</protein>
<sequence length="253" mass="27972">MLYEYFHSGKGTNILVRGVELIHMKIVKALFLRVAIIILFILAIESTLNHVFGAVPEDHPFEEAMRQHRMLGLEYKAIHSGGQVATLMASASTSNGPTTIAEAIELSKYPKHEVLATGYTAGYESTGKYPESPSYGITYSGVKVKRDLFSTIAADLTVFPLGTILWIPGYGYGVVADKGGAIKGNHLDLYYETVQDVYENWGKKTLEVYVVQKGNGELSEEQLSKLNETKIKQVFKPKIAQKTLNENVASFAF</sequence>
<dbReference type="Gene3D" id="2.40.40.10">
    <property type="entry name" value="RlpA-like domain"/>
    <property type="match status" value="1"/>
</dbReference>
<keyword evidence="1" id="KW-0732">Signal</keyword>
<proteinExistence type="predicted"/>
<evidence type="ECO:0000313" key="4">
    <source>
        <dbReference type="EMBL" id="CAH0138614.1"/>
    </source>
</evidence>
<dbReference type="AlphaFoldDB" id="A0A9W4KSA2"/>
<dbReference type="InterPro" id="IPR010611">
    <property type="entry name" value="3D_dom"/>
</dbReference>
<dbReference type="Pfam" id="PF06725">
    <property type="entry name" value="3D"/>
    <property type="match status" value="1"/>
</dbReference>
<dbReference type="InterPro" id="IPR036908">
    <property type="entry name" value="RlpA-like_sf"/>
</dbReference>
<dbReference type="SUPFAM" id="SSF50685">
    <property type="entry name" value="Barwin-like endoglucanases"/>
    <property type="match status" value="1"/>
</dbReference>
<gene>
    <name evidence="4" type="primary">yocH_1</name>
    <name evidence="4" type="ORF">SRABI133_00414</name>
</gene>
<dbReference type="InterPro" id="IPR051933">
    <property type="entry name" value="Resuscitation_pf_RpfB"/>
</dbReference>
<keyword evidence="2" id="KW-1133">Transmembrane helix</keyword>
<evidence type="ECO:0000256" key="1">
    <source>
        <dbReference type="ARBA" id="ARBA00022729"/>
    </source>
</evidence>
<dbReference type="EMBL" id="CAKKMG010000003">
    <property type="protein sequence ID" value="CAH0138614.1"/>
    <property type="molecule type" value="Genomic_DNA"/>
</dbReference>
<dbReference type="PANTHER" id="PTHR39160:SF4">
    <property type="entry name" value="RESUSCITATION-PROMOTING FACTOR RPFB"/>
    <property type="match status" value="1"/>
</dbReference>
<dbReference type="GO" id="GO:0009254">
    <property type="term" value="P:peptidoglycan turnover"/>
    <property type="evidence" value="ECO:0007669"/>
    <property type="project" value="InterPro"/>
</dbReference>
<dbReference type="CDD" id="cd22786">
    <property type="entry name" value="DPBB_YuiC-like"/>
    <property type="match status" value="1"/>
</dbReference>
<feature type="domain" description="3D" evidence="3">
    <location>
        <begin position="150"/>
        <end position="211"/>
    </location>
</feature>
<dbReference type="GO" id="GO:0019867">
    <property type="term" value="C:outer membrane"/>
    <property type="evidence" value="ECO:0007669"/>
    <property type="project" value="InterPro"/>
</dbReference>
<comment type="caution">
    <text evidence="4">The sequence shown here is derived from an EMBL/GenBank/DDBJ whole genome shotgun (WGS) entry which is preliminary data.</text>
</comment>
<dbReference type="GO" id="GO:0004553">
    <property type="term" value="F:hydrolase activity, hydrolyzing O-glycosyl compounds"/>
    <property type="evidence" value="ECO:0007669"/>
    <property type="project" value="InterPro"/>
</dbReference>
<dbReference type="PANTHER" id="PTHR39160">
    <property type="entry name" value="CELL WALL-BINDING PROTEIN YOCH"/>
    <property type="match status" value="1"/>
</dbReference>